<accession>A0A427XTA3</accession>
<sequence>MSELSQQRVPPTLLPVSHDRPQMAALLHVSFLTVFRSSSSGLPSMTSNEATAEYAPVVPTHDDLRLLSEANDEKLTSRRRANAVFVVLARNSDLFQWLESMRQMEDRFNHWARYDYVFLNDEEFTDEFKRRTQSLTKGKCQYGLIEHDHWNQPDWIDEEKATTARVKMVEAGIIYAGSVPYRNMCRFNSGFFFKHPLLAQYDYYWRIEPDVRFFCDLSYDPFLLMQDTGKVYGFTISLYEFIETIPTLWDETMKFIKEHPEYVAPDNAMEFVSDNGGESYNLCHFWSNFEIADLRFWRSQAYTDYFNHLESTGGFYYERWGDAPVHSLAATLFANKSQLHFFDDIGYRHSPFQHCPQGPSHEKNRCICNPSDNFDFEGYSCTRRYVNMPPPKEL</sequence>
<dbReference type="InterPro" id="IPR002685">
    <property type="entry name" value="Glyco_trans_15"/>
</dbReference>
<dbReference type="FunFam" id="3.90.550.10:FF:000051">
    <property type="entry name" value="Alpha-1,2-mannosyltransferase (Ktr4)"/>
    <property type="match status" value="1"/>
</dbReference>
<reference evidence="4 5" key="1">
    <citation type="submission" date="2018-11" db="EMBL/GenBank/DDBJ databases">
        <title>Genome sequence of Apiotrichum porosum DSM 27194.</title>
        <authorList>
            <person name="Aliyu H."/>
            <person name="Gorte O."/>
            <person name="Ochsenreither K."/>
        </authorList>
    </citation>
    <scope>NUCLEOTIDE SEQUENCE [LARGE SCALE GENOMIC DNA]</scope>
    <source>
        <strain evidence="4 5">DSM 27194</strain>
    </source>
</reference>
<dbReference type="GO" id="GO:0000026">
    <property type="term" value="F:alpha-1,2-mannosyltransferase activity"/>
    <property type="evidence" value="ECO:0007669"/>
    <property type="project" value="TreeGrafter"/>
</dbReference>
<feature type="active site" description="Nucleophile" evidence="3">
    <location>
        <position position="290"/>
    </location>
</feature>
<comment type="similarity">
    <text evidence="1">Belongs to the glycosyltransferase 15 family.</text>
</comment>
<dbReference type="Gene3D" id="3.90.550.10">
    <property type="entry name" value="Spore Coat Polysaccharide Biosynthesis Protein SpsA, Chain A"/>
    <property type="match status" value="1"/>
</dbReference>
<dbReference type="RefSeq" id="XP_028476500.1">
    <property type="nucleotide sequence ID" value="XM_028623567.1"/>
</dbReference>
<dbReference type="InterPro" id="IPR029044">
    <property type="entry name" value="Nucleotide-diphossugar_trans"/>
</dbReference>
<comment type="caution">
    <text evidence="4">The sequence shown here is derived from an EMBL/GenBank/DDBJ whole genome shotgun (WGS) entry which is preliminary data.</text>
</comment>
<evidence type="ECO:0000256" key="2">
    <source>
        <dbReference type="ARBA" id="ARBA00022679"/>
    </source>
</evidence>
<evidence type="ECO:0000313" key="5">
    <source>
        <dbReference type="Proteomes" id="UP000279236"/>
    </source>
</evidence>
<dbReference type="Pfam" id="PF01793">
    <property type="entry name" value="Glyco_transf_15"/>
    <property type="match status" value="1"/>
</dbReference>
<protein>
    <submittedName>
        <fullName evidence="4">Alpha 1,2-mannosyltransferase 2.4.1</fullName>
    </submittedName>
</protein>
<keyword evidence="5" id="KW-1185">Reference proteome</keyword>
<dbReference type="STRING" id="105984.A0A427XTA3"/>
<gene>
    <name evidence="4" type="primary">KRE2_1</name>
    <name evidence="4" type="ORF">EHS24_008249</name>
</gene>
<dbReference type="PANTHER" id="PTHR31121">
    <property type="entry name" value="ALPHA-1,2 MANNOSYLTRANSFERASE KTR1"/>
    <property type="match status" value="1"/>
</dbReference>
<evidence type="ECO:0000313" key="4">
    <source>
        <dbReference type="EMBL" id="RSH82045.1"/>
    </source>
</evidence>
<dbReference type="AlphaFoldDB" id="A0A427XTA3"/>
<evidence type="ECO:0000256" key="3">
    <source>
        <dbReference type="PIRSR" id="PIRSR018153-1"/>
    </source>
</evidence>
<dbReference type="SUPFAM" id="SSF53448">
    <property type="entry name" value="Nucleotide-diphospho-sugar transferases"/>
    <property type="match status" value="1"/>
</dbReference>
<dbReference type="PIRSF" id="PIRSF018153">
    <property type="entry name" value="Glyco_trans_15"/>
    <property type="match status" value="1"/>
</dbReference>
<proteinExistence type="inferred from homology"/>
<dbReference type="PANTHER" id="PTHR31121:SF6">
    <property type="entry name" value="ALPHA-1,2 MANNOSYLTRANSFERASE KTR1"/>
    <property type="match status" value="1"/>
</dbReference>
<name>A0A427XTA3_9TREE</name>
<dbReference type="GO" id="GO:0000032">
    <property type="term" value="P:cell wall mannoprotein biosynthetic process"/>
    <property type="evidence" value="ECO:0007669"/>
    <property type="project" value="TreeGrafter"/>
</dbReference>
<dbReference type="OrthoDB" id="439943at2759"/>
<keyword evidence="2 4" id="KW-0808">Transferase</keyword>
<dbReference type="GO" id="GO:0016020">
    <property type="term" value="C:membrane"/>
    <property type="evidence" value="ECO:0007669"/>
    <property type="project" value="InterPro"/>
</dbReference>
<dbReference type="GO" id="GO:0005794">
    <property type="term" value="C:Golgi apparatus"/>
    <property type="evidence" value="ECO:0007669"/>
    <property type="project" value="TreeGrafter"/>
</dbReference>
<dbReference type="GO" id="GO:0006487">
    <property type="term" value="P:protein N-linked glycosylation"/>
    <property type="evidence" value="ECO:0007669"/>
    <property type="project" value="TreeGrafter"/>
</dbReference>
<dbReference type="GeneID" id="39592792"/>
<keyword evidence="4" id="KW-0328">Glycosyltransferase</keyword>
<dbReference type="EMBL" id="RSCE01000006">
    <property type="protein sequence ID" value="RSH82045.1"/>
    <property type="molecule type" value="Genomic_DNA"/>
</dbReference>
<dbReference type="Proteomes" id="UP000279236">
    <property type="component" value="Unassembled WGS sequence"/>
</dbReference>
<organism evidence="4 5">
    <name type="scientific">Apiotrichum porosum</name>
    <dbReference type="NCBI Taxonomy" id="105984"/>
    <lineage>
        <taxon>Eukaryota</taxon>
        <taxon>Fungi</taxon>
        <taxon>Dikarya</taxon>
        <taxon>Basidiomycota</taxon>
        <taxon>Agaricomycotina</taxon>
        <taxon>Tremellomycetes</taxon>
        <taxon>Trichosporonales</taxon>
        <taxon>Trichosporonaceae</taxon>
        <taxon>Apiotrichum</taxon>
    </lineage>
</organism>
<evidence type="ECO:0000256" key="1">
    <source>
        <dbReference type="ARBA" id="ARBA00007677"/>
    </source>
</evidence>